<dbReference type="OrthoDB" id="9425590at2759"/>
<protein>
    <recommendedName>
        <fullName evidence="12">Peptidase S1 domain-containing protein</fullName>
    </recommendedName>
</protein>
<dbReference type="PROSITE" id="PS00135">
    <property type="entry name" value="TRYPSIN_SER"/>
    <property type="match status" value="1"/>
</dbReference>
<reference evidence="13" key="2">
    <citation type="submission" date="2022-10" db="EMBL/GenBank/DDBJ databases">
        <authorList>
            <consortium name="ENA_rothamsted_submissions"/>
            <consortium name="culmorum"/>
            <person name="King R."/>
        </authorList>
    </citation>
    <scope>NUCLEOTIDE SEQUENCE</scope>
</reference>
<dbReference type="Pfam" id="PF00089">
    <property type="entry name" value="Trypsin"/>
    <property type="match status" value="1"/>
</dbReference>
<dbReference type="PANTHER" id="PTHR24276:SF91">
    <property type="entry name" value="AT26814P-RELATED"/>
    <property type="match status" value="1"/>
</dbReference>
<dbReference type="PRINTS" id="PR00722">
    <property type="entry name" value="CHYMOTRYPSIN"/>
</dbReference>
<feature type="signal peptide" evidence="11">
    <location>
        <begin position="1"/>
        <end position="16"/>
    </location>
</feature>
<keyword evidence="6" id="KW-0720">Serine protease</keyword>
<keyword evidence="8" id="KW-1199">Hemostasis impairing toxin</keyword>
<dbReference type="InterPro" id="IPR009003">
    <property type="entry name" value="Peptidase_S1_PA"/>
</dbReference>
<comment type="subcellular location">
    <subcellularLocation>
        <location evidence="1">Secreted</location>
        <location evidence="1">Extracellular space</location>
    </subcellularLocation>
</comment>
<evidence type="ECO:0000256" key="6">
    <source>
        <dbReference type="ARBA" id="ARBA00022825"/>
    </source>
</evidence>
<gene>
    <name evidence="13" type="ORF">DIATSA_LOCUS13462</name>
</gene>
<dbReference type="GO" id="GO:0005576">
    <property type="term" value="C:extracellular region"/>
    <property type="evidence" value="ECO:0007669"/>
    <property type="project" value="UniProtKB-SubCell"/>
</dbReference>
<dbReference type="InterPro" id="IPR033116">
    <property type="entry name" value="TRYPSIN_SER"/>
</dbReference>
<dbReference type="EMBL" id="OU893340">
    <property type="protein sequence ID" value="CAG9796261.1"/>
    <property type="molecule type" value="Genomic_DNA"/>
</dbReference>
<evidence type="ECO:0000256" key="11">
    <source>
        <dbReference type="SAM" id="SignalP"/>
    </source>
</evidence>
<keyword evidence="3" id="KW-0800">Toxin</keyword>
<dbReference type="InterPro" id="IPR043504">
    <property type="entry name" value="Peptidase_S1_PA_chymotrypsin"/>
</dbReference>
<accession>A0A9N9WIA2</accession>
<dbReference type="SMART" id="SM00020">
    <property type="entry name" value="Tryp_SPc"/>
    <property type="match status" value="1"/>
</dbReference>
<dbReference type="PANTHER" id="PTHR24276">
    <property type="entry name" value="POLYSERASE-RELATED"/>
    <property type="match status" value="1"/>
</dbReference>
<evidence type="ECO:0000256" key="8">
    <source>
        <dbReference type="ARBA" id="ARBA00023240"/>
    </source>
</evidence>
<evidence type="ECO:0000256" key="1">
    <source>
        <dbReference type="ARBA" id="ARBA00004239"/>
    </source>
</evidence>
<dbReference type="SUPFAM" id="SSF50494">
    <property type="entry name" value="Trypsin-like serine proteases"/>
    <property type="match status" value="1"/>
</dbReference>
<proteinExistence type="inferred from homology"/>
<evidence type="ECO:0000256" key="5">
    <source>
        <dbReference type="ARBA" id="ARBA00022801"/>
    </source>
</evidence>
<dbReference type="CDD" id="cd00190">
    <property type="entry name" value="Tryp_SPc"/>
    <property type="match status" value="1"/>
</dbReference>
<evidence type="ECO:0000259" key="12">
    <source>
        <dbReference type="PROSITE" id="PS50240"/>
    </source>
</evidence>
<dbReference type="Gene3D" id="2.40.10.10">
    <property type="entry name" value="Trypsin-like serine proteases"/>
    <property type="match status" value="1"/>
</dbReference>
<keyword evidence="7" id="KW-1015">Disulfide bond</keyword>
<name>A0A9N9WIA2_9NEOP</name>
<keyword evidence="14" id="KW-1185">Reference proteome</keyword>
<evidence type="ECO:0000256" key="4">
    <source>
        <dbReference type="ARBA" id="ARBA00022670"/>
    </source>
</evidence>
<dbReference type="PROSITE" id="PS50240">
    <property type="entry name" value="TRYPSIN_DOM"/>
    <property type="match status" value="1"/>
</dbReference>
<feature type="chain" id="PRO_5040312484" description="Peptidase S1 domain-containing protein" evidence="11">
    <location>
        <begin position="17"/>
        <end position="255"/>
    </location>
</feature>
<dbReference type="InterPro" id="IPR001254">
    <property type="entry name" value="Trypsin_dom"/>
</dbReference>
<dbReference type="InterPro" id="IPR001314">
    <property type="entry name" value="Peptidase_S1A"/>
</dbReference>
<evidence type="ECO:0000256" key="9">
    <source>
        <dbReference type="ARBA" id="ARBA00055534"/>
    </source>
</evidence>
<evidence type="ECO:0000256" key="3">
    <source>
        <dbReference type="ARBA" id="ARBA00022656"/>
    </source>
</evidence>
<keyword evidence="4" id="KW-0645">Protease</keyword>
<evidence type="ECO:0000256" key="2">
    <source>
        <dbReference type="ARBA" id="ARBA00007664"/>
    </source>
</evidence>
<organism evidence="13 14">
    <name type="scientific">Diatraea saccharalis</name>
    <name type="common">sugarcane borer</name>
    <dbReference type="NCBI Taxonomy" id="40085"/>
    <lineage>
        <taxon>Eukaryota</taxon>
        <taxon>Metazoa</taxon>
        <taxon>Ecdysozoa</taxon>
        <taxon>Arthropoda</taxon>
        <taxon>Hexapoda</taxon>
        <taxon>Insecta</taxon>
        <taxon>Pterygota</taxon>
        <taxon>Neoptera</taxon>
        <taxon>Endopterygota</taxon>
        <taxon>Lepidoptera</taxon>
        <taxon>Glossata</taxon>
        <taxon>Ditrysia</taxon>
        <taxon>Pyraloidea</taxon>
        <taxon>Crambidae</taxon>
        <taxon>Crambinae</taxon>
        <taxon>Diatraea</taxon>
    </lineage>
</organism>
<dbReference type="Proteomes" id="UP001153714">
    <property type="component" value="Chromosome 9"/>
</dbReference>
<evidence type="ECO:0000256" key="7">
    <source>
        <dbReference type="ARBA" id="ARBA00023157"/>
    </source>
</evidence>
<dbReference type="InterPro" id="IPR050430">
    <property type="entry name" value="Peptidase_S1"/>
</dbReference>
<dbReference type="FunFam" id="2.40.10.10:FF:000068">
    <property type="entry name" value="transmembrane protease serine 2"/>
    <property type="match status" value="1"/>
</dbReference>
<comment type="similarity">
    <text evidence="2">Belongs to the peptidase S1 family.</text>
</comment>
<dbReference type="GO" id="GO:0004252">
    <property type="term" value="F:serine-type endopeptidase activity"/>
    <property type="evidence" value="ECO:0007669"/>
    <property type="project" value="InterPro"/>
</dbReference>
<reference evidence="13" key="1">
    <citation type="submission" date="2021-12" db="EMBL/GenBank/DDBJ databases">
        <authorList>
            <person name="King R."/>
        </authorList>
    </citation>
    <scope>NUCLEOTIDE SEQUENCE</scope>
</reference>
<comment type="function">
    <text evidence="9">Fibrinolytic activity; shows preferential cleavage of Arg-Gly bonds in all three fibrinogen chains. Contact with the caterpillars causes severe bleeding, due the anticoagulant effect of the protein.</text>
</comment>
<dbReference type="GO" id="GO:0090729">
    <property type="term" value="F:toxin activity"/>
    <property type="evidence" value="ECO:0007669"/>
    <property type="project" value="UniProtKB-KW"/>
</dbReference>
<keyword evidence="5" id="KW-0378">Hydrolase</keyword>
<evidence type="ECO:0000256" key="10">
    <source>
        <dbReference type="ARBA" id="ARBA00084094"/>
    </source>
</evidence>
<sequence length="255" mass="27685">MRVLLVLVVAVAAVAAAPKNPQRIVGGDQTTIDQYPHMVALLHSFSTTGHRQLCGGTIINNRAVLTVAHCSIGDPVFRWQMRAGSTYANSGGIVYTVAAIISHPGFTFEILENDVGIFQSTTPIIFTNVIQPASIAGPNYFVGDNEEVWASGWGLLWYNGPQLEELRHVQLWTVNHEVCRDSYADINLFISTKMLCAGWFGVGGRDQCAGDSGGPVYHNGVVVGITSWAWQCGHALWPGVNTRVSNFTSWIVNNA</sequence>
<evidence type="ECO:0000313" key="13">
    <source>
        <dbReference type="EMBL" id="CAG9796261.1"/>
    </source>
</evidence>
<feature type="domain" description="Peptidase S1" evidence="12">
    <location>
        <begin position="24"/>
        <end position="255"/>
    </location>
</feature>
<evidence type="ECO:0000313" key="14">
    <source>
        <dbReference type="Proteomes" id="UP001153714"/>
    </source>
</evidence>
<keyword evidence="10" id="KW-1205">Fibrinolytic toxin</keyword>
<dbReference type="AlphaFoldDB" id="A0A9N9WIA2"/>
<dbReference type="GO" id="GO:0006508">
    <property type="term" value="P:proteolysis"/>
    <property type="evidence" value="ECO:0007669"/>
    <property type="project" value="UniProtKB-KW"/>
</dbReference>
<keyword evidence="11" id="KW-0732">Signal</keyword>